<dbReference type="EMBL" id="LIAE01007283">
    <property type="protein sequence ID" value="PAV80320.1"/>
    <property type="molecule type" value="Genomic_DNA"/>
</dbReference>
<dbReference type="SMART" id="SM00064">
    <property type="entry name" value="FYVE"/>
    <property type="match status" value="1"/>
</dbReference>
<gene>
    <name evidence="7" type="ORF">WR25_04274</name>
</gene>
<proteinExistence type="predicted"/>
<evidence type="ECO:0000313" key="7">
    <source>
        <dbReference type="EMBL" id="PAV80320.1"/>
    </source>
</evidence>
<keyword evidence="1" id="KW-0479">Metal-binding</keyword>
<feature type="compositionally biased region" description="Acidic residues" evidence="5">
    <location>
        <begin position="299"/>
        <end position="308"/>
    </location>
</feature>
<dbReference type="STRING" id="2018661.A0A2A2L2G8"/>
<dbReference type="GO" id="GO:0016197">
    <property type="term" value="P:endosomal transport"/>
    <property type="evidence" value="ECO:0007669"/>
    <property type="project" value="TreeGrafter"/>
</dbReference>
<feature type="region of interest" description="Disordered" evidence="5">
    <location>
        <begin position="507"/>
        <end position="613"/>
    </location>
</feature>
<evidence type="ECO:0000256" key="3">
    <source>
        <dbReference type="ARBA" id="ARBA00022833"/>
    </source>
</evidence>
<evidence type="ECO:0000256" key="4">
    <source>
        <dbReference type="PROSITE-ProRule" id="PRU00091"/>
    </source>
</evidence>
<dbReference type="FunFam" id="3.30.40.10:FF:000084">
    <property type="entry name" value="Zinc finger, FYVE domain-containing 9b"/>
    <property type="match status" value="1"/>
</dbReference>
<evidence type="ECO:0000256" key="2">
    <source>
        <dbReference type="ARBA" id="ARBA00022771"/>
    </source>
</evidence>
<dbReference type="PANTHER" id="PTHR46319">
    <property type="entry name" value="ZINC FINGER FYVE DOMAIN-CONTAINING PROTEIN"/>
    <property type="match status" value="1"/>
</dbReference>
<keyword evidence="8" id="KW-1185">Reference proteome</keyword>
<dbReference type="SMART" id="SM01421">
    <property type="entry name" value="DUF3480"/>
    <property type="match status" value="1"/>
</dbReference>
<dbReference type="Pfam" id="PF01363">
    <property type="entry name" value="FYVE"/>
    <property type="match status" value="1"/>
</dbReference>
<feature type="region of interest" description="Disordered" evidence="5">
    <location>
        <begin position="188"/>
        <end position="213"/>
    </location>
</feature>
<evidence type="ECO:0000313" key="8">
    <source>
        <dbReference type="Proteomes" id="UP000218231"/>
    </source>
</evidence>
<feature type="compositionally biased region" description="Basic and acidic residues" evidence="5">
    <location>
        <begin position="114"/>
        <end position="123"/>
    </location>
</feature>
<dbReference type="AlphaFoldDB" id="A0A2A2L2G8"/>
<dbReference type="Gene3D" id="3.30.40.10">
    <property type="entry name" value="Zinc/RING finger domain, C3HC4 (zinc finger)"/>
    <property type="match status" value="1"/>
</dbReference>
<sequence>MDNDAIDIDALLDEVEVAVSSQNHKGQERRNANHSTPAAATPAAPAQIAQIDPPVIAKVPPLREPVQFNDVKKEQAPLKVKRPEPPFRPKAIINSLQFDQPAPYTLEPTQKIVQEPEEKEPKNSEQLINFSEPEPESVSEQVEQIREVPKILETKKEKEVIKQEQDAGQIPKNEVDEMKDVMDYLDGFSDEEGEQQEVARDEPSPVSMQDQDQPTFDEQILQAVELTASEMANLAVEQGIKDAGEWAKMQQFYGDKSEGKEDEEVEKIMEKAPEATPEISEEIQRPATPISKIARPISDVDEEIEEIFETAPAEQIQEEPIERPLTPVAKELEELEAEPENDEPSTSNEQRPDQMDAESEQIDAEGLTTAIEIANSPTMEPRRGSTDTGEGSEDSGSMRRFDAIAIVHDLSDLSSIPHRLTESELQLGKQQPYWIPDADSPVCMLCSTKFTLLNRRHHCRACGRVLCSACCKQKATLEYMKEDPKNDKARVCTPCFTMLARIEEYEREQNERAANSGEGVGSTSANSGSIPRVNKGVLKSRALSTETEAENGNGDEAGPSQSNSTPENGERERKRTVVFRDGVKPGTSREGADETEERSTTLKPKKKQRKRQSVARRIAELKIEEELANVLPENDQKPYFVLKPDGNIKSELGSQLVESLSEGNEVVVAIKRNLHAVVKLCTVETGKVLAVCSRGFIFVGLDEVLFSWRLENETQIEMPLPVLHRISSLFGSCTDSDSTGVRRACGRLPSIHSVPEAFPPLPRHILFFRSSALSESLQPLPVPPESVPFKVACFLHDDELPWAMANPNRIFSRLALQYNNYSTPVVNHPNRPALFSADTSASILKVFTDFRSWTYRLKYVPGSSIVLQQSQTIIKIPRSTANEIKEIISWNKTLLAWWTDLDAEADSRLVCSESDGIYSTKLLKKNEGSSLPTSTSSSFVIFDGSLKGAKLRINIVEDGIAVRLSSESLLLVVEAFESQNDLLLEDDLATLKICWVDDEHSNKLPHSQLSAIDGKFLGLNWQYGLSLERAINSGICVPSSPSTAIRLSHVYNLREGRFSLDDEAKIFALIEILANESTGLLDAFVPSLLSMDIRCVSLRLCVSPDQVGYEVAEWNGLEDDWLQYKVSLDQLLPTLYNILDFVPSGFDVELVLSLVTIKSPSPTEE</sequence>
<dbReference type="InterPro" id="IPR013083">
    <property type="entry name" value="Znf_RING/FYVE/PHD"/>
</dbReference>
<name>A0A2A2L2G8_9BILA</name>
<dbReference type="InterPro" id="IPR011011">
    <property type="entry name" value="Znf_FYVE_PHD"/>
</dbReference>
<dbReference type="Gene3D" id="3.30.1360.220">
    <property type="entry name" value="Domain of unknown function (DUF3480), N-terminal subdomain"/>
    <property type="match status" value="1"/>
</dbReference>
<evidence type="ECO:0000259" key="6">
    <source>
        <dbReference type="PROSITE" id="PS50178"/>
    </source>
</evidence>
<organism evidence="7 8">
    <name type="scientific">Diploscapter pachys</name>
    <dbReference type="NCBI Taxonomy" id="2018661"/>
    <lineage>
        <taxon>Eukaryota</taxon>
        <taxon>Metazoa</taxon>
        <taxon>Ecdysozoa</taxon>
        <taxon>Nematoda</taxon>
        <taxon>Chromadorea</taxon>
        <taxon>Rhabditida</taxon>
        <taxon>Rhabditina</taxon>
        <taxon>Rhabditomorpha</taxon>
        <taxon>Rhabditoidea</taxon>
        <taxon>Rhabditidae</taxon>
        <taxon>Diploscapter</taxon>
    </lineage>
</organism>
<accession>A0A2A2L2G8</accession>
<keyword evidence="3" id="KW-0862">Zinc</keyword>
<feature type="compositionally biased region" description="Acidic residues" evidence="5">
    <location>
        <begin position="333"/>
        <end position="343"/>
    </location>
</feature>
<dbReference type="InterPro" id="IPR017455">
    <property type="entry name" value="Znf_FYVE-rel"/>
</dbReference>
<feature type="domain" description="FYVE-type" evidence="6">
    <location>
        <begin position="437"/>
        <end position="500"/>
    </location>
</feature>
<dbReference type="Proteomes" id="UP000218231">
    <property type="component" value="Unassembled WGS sequence"/>
</dbReference>
<feature type="compositionally biased region" description="Basic residues" evidence="5">
    <location>
        <begin position="603"/>
        <end position="613"/>
    </location>
</feature>
<evidence type="ECO:0000256" key="1">
    <source>
        <dbReference type="ARBA" id="ARBA00022723"/>
    </source>
</evidence>
<comment type="caution">
    <text evidence="7">The sequence shown here is derived from an EMBL/GenBank/DDBJ whole genome shotgun (WGS) entry which is preliminary data.</text>
</comment>
<dbReference type="Pfam" id="PF11979">
    <property type="entry name" value="SARA_C"/>
    <property type="match status" value="1"/>
</dbReference>
<reference evidence="7 8" key="1">
    <citation type="journal article" date="2017" name="Curr. Biol.">
        <title>Genome architecture and evolution of a unichromosomal asexual nematode.</title>
        <authorList>
            <person name="Fradin H."/>
            <person name="Zegar C."/>
            <person name="Gutwein M."/>
            <person name="Lucas J."/>
            <person name="Kovtun M."/>
            <person name="Corcoran D."/>
            <person name="Baugh L.R."/>
            <person name="Kiontke K."/>
            <person name="Gunsalus K."/>
            <person name="Fitch D.H."/>
            <person name="Piano F."/>
        </authorList>
    </citation>
    <scope>NUCLEOTIDE SEQUENCE [LARGE SCALE GENOMIC DNA]</scope>
    <source>
        <strain evidence="7">PF1309</strain>
    </source>
</reference>
<feature type="region of interest" description="Disordered" evidence="5">
    <location>
        <begin position="111"/>
        <end position="142"/>
    </location>
</feature>
<dbReference type="PANTHER" id="PTHR46319:SF3">
    <property type="entry name" value="ZINC FINGER FYVE DOMAIN-CONTAINING PROTEIN"/>
    <property type="match status" value="1"/>
</dbReference>
<feature type="region of interest" description="Disordered" evidence="5">
    <location>
        <begin position="271"/>
        <end position="397"/>
    </location>
</feature>
<dbReference type="PROSITE" id="PS50178">
    <property type="entry name" value="ZF_FYVE"/>
    <property type="match status" value="1"/>
</dbReference>
<feature type="region of interest" description="Disordered" evidence="5">
    <location>
        <begin position="19"/>
        <end position="47"/>
    </location>
</feature>
<dbReference type="InterPro" id="IPR000306">
    <property type="entry name" value="Znf_FYVE"/>
</dbReference>
<dbReference type="CDD" id="cd15729">
    <property type="entry name" value="FYVE_endofin"/>
    <property type="match status" value="1"/>
</dbReference>
<keyword evidence="2 4" id="KW-0863">Zinc-finger</keyword>
<feature type="compositionally biased region" description="Low complexity" evidence="5">
    <location>
        <begin position="36"/>
        <end position="47"/>
    </location>
</feature>
<dbReference type="GO" id="GO:0031901">
    <property type="term" value="C:early endosome membrane"/>
    <property type="evidence" value="ECO:0007669"/>
    <property type="project" value="TreeGrafter"/>
</dbReference>
<protein>
    <recommendedName>
        <fullName evidence="6">FYVE-type domain-containing protein</fullName>
    </recommendedName>
</protein>
<dbReference type="OrthoDB" id="5872154at2759"/>
<evidence type="ECO:0000256" key="5">
    <source>
        <dbReference type="SAM" id="MobiDB-lite"/>
    </source>
</evidence>
<dbReference type="SUPFAM" id="SSF57903">
    <property type="entry name" value="FYVE/PHD zinc finger"/>
    <property type="match status" value="1"/>
</dbReference>
<dbReference type="InterPro" id="IPR022557">
    <property type="entry name" value="SARA-like_C"/>
</dbReference>
<dbReference type="Gene3D" id="3.30.500.40">
    <property type="match status" value="1"/>
</dbReference>
<dbReference type="GO" id="GO:0008270">
    <property type="term" value="F:zinc ion binding"/>
    <property type="evidence" value="ECO:0007669"/>
    <property type="project" value="UniProtKB-KW"/>
</dbReference>